<dbReference type="InParanoid" id="H3B5F8"/>
<dbReference type="InterPro" id="IPR028032">
    <property type="entry name" value="DUF4503"/>
</dbReference>
<dbReference type="Proteomes" id="UP000008672">
    <property type="component" value="Unassembled WGS sequence"/>
</dbReference>
<dbReference type="Pfam" id="PF14951">
    <property type="entry name" value="DUF4503"/>
    <property type="match status" value="1"/>
</dbReference>
<keyword evidence="3" id="KW-1185">Reference proteome</keyword>
<dbReference type="EMBL" id="AFYH01093668">
    <property type="status" value="NOT_ANNOTATED_CDS"/>
    <property type="molecule type" value="Genomic_DNA"/>
</dbReference>
<dbReference type="InterPro" id="IPR053054">
    <property type="entry name" value="DNA_repair-scaffolding"/>
</dbReference>
<dbReference type="EMBL" id="AFYH01093669">
    <property type="status" value="NOT_ANNOTATED_CDS"/>
    <property type="molecule type" value="Genomic_DNA"/>
</dbReference>
<dbReference type="HOGENOM" id="CLU_680703_0_0_1"/>
<reference evidence="3" key="1">
    <citation type="submission" date="2011-08" db="EMBL/GenBank/DDBJ databases">
        <title>The draft genome of Latimeria chalumnae.</title>
        <authorList>
            <person name="Di Palma F."/>
            <person name="Alfoldi J."/>
            <person name="Johnson J."/>
            <person name="Berlin A."/>
            <person name="Gnerre S."/>
            <person name="Jaffe D."/>
            <person name="MacCallum I."/>
            <person name="Young S."/>
            <person name="Walker B.J."/>
            <person name="Lander E."/>
            <person name="Lindblad-Toh K."/>
        </authorList>
    </citation>
    <scope>NUCLEOTIDE SEQUENCE [LARGE SCALE GENOMIC DNA]</scope>
    <source>
        <strain evidence="3">Wild caught</strain>
    </source>
</reference>
<dbReference type="Gene3D" id="2.40.50.140">
    <property type="entry name" value="Nucleic acid-binding proteins"/>
    <property type="match status" value="1"/>
</dbReference>
<organism evidence="2 3">
    <name type="scientific">Latimeria chalumnae</name>
    <name type="common">Coelacanth</name>
    <dbReference type="NCBI Taxonomy" id="7897"/>
    <lineage>
        <taxon>Eukaryota</taxon>
        <taxon>Metazoa</taxon>
        <taxon>Chordata</taxon>
        <taxon>Craniata</taxon>
        <taxon>Vertebrata</taxon>
        <taxon>Euteleostomi</taxon>
        <taxon>Coelacanthiformes</taxon>
        <taxon>Coelacanthidae</taxon>
        <taxon>Latimeria</taxon>
    </lineage>
</organism>
<dbReference type="EMBL" id="AFYH01093670">
    <property type="status" value="NOT_ANNOTATED_CDS"/>
    <property type="molecule type" value="Genomic_DNA"/>
</dbReference>
<dbReference type="EMBL" id="AFYH01093672">
    <property type="status" value="NOT_ANNOTATED_CDS"/>
    <property type="molecule type" value="Genomic_DNA"/>
</dbReference>
<dbReference type="EMBL" id="AFYH01093667">
    <property type="status" value="NOT_ANNOTATED_CDS"/>
    <property type="molecule type" value="Genomic_DNA"/>
</dbReference>
<dbReference type="GO" id="GO:0070202">
    <property type="term" value="P:regulation of establishment of protein localization to chromosome"/>
    <property type="evidence" value="ECO:0007669"/>
    <property type="project" value="TreeGrafter"/>
</dbReference>
<name>H3B5F8_LATCH</name>
<dbReference type="InterPro" id="IPR012340">
    <property type="entry name" value="NA-bd_OB-fold"/>
</dbReference>
<dbReference type="PANTHER" id="PTHR34347">
    <property type="entry name" value="DNA REPAIR-SCAFFOLDING PROTEIN SPIDR"/>
    <property type="match status" value="1"/>
</dbReference>
<dbReference type="OMA" id="GHGQACE"/>
<dbReference type="Bgee" id="ENSLACG00000015094">
    <property type="expression patterns" value="Expressed in pectoral fin and 6 other cell types or tissues"/>
</dbReference>
<dbReference type="GO" id="GO:0005654">
    <property type="term" value="C:nucleoplasm"/>
    <property type="evidence" value="ECO:0007669"/>
    <property type="project" value="TreeGrafter"/>
</dbReference>
<protein>
    <submittedName>
        <fullName evidence="2">Scaffold protein involved in DNA repair</fullName>
    </submittedName>
</protein>
<reference evidence="2" key="3">
    <citation type="submission" date="2025-09" db="UniProtKB">
        <authorList>
            <consortium name="Ensembl"/>
        </authorList>
    </citation>
    <scope>IDENTIFICATION</scope>
</reference>
<sequence length="397" mass="43538">MLGLLVQDAYGIFSEVQLLTFCSSDEELQQHTRKWEGKSCYLTGMKVLQRTTRGRSPGLFSLIDSLWPPLAPLKVHGRSQDSQELDTCLSAPSFCYVLSPHAEEGCVEPLSEDSLSALYLPPVVHTLRDILQVVGSSHRCSFSARVVYRRPQIPSICDSKQREWWWFVTESSLQSDPDCASRVPRVVPVCITAPCLLGTDLISALNDGFSGAVYFKDAVRQNDTVICAEHTVLSLQQLSNVDGVDLGQLSGPVKLDGLDSTTKVNTLCTVKGTVVGVDESTSFSWPTCNRCGSGKLERSQTNRSPLYCCQCSRAVTTPVIKMQLEVFMHCPSRPHGTIKVKLLQGSISALLMSSSIDDGCYEVDSVLGKEVGPLSCYVRCITSQPTSWIGIEEICLL</sequence>
<dbReference type="AlphaFoldDB" id="H3B5F8"/>
<feature type="domain" description="DUF4503" evidence="1">
    <location>
        <begin position="7"/>
        <end position="397"/>
    </location>
</feature>
<accession>H3B5F8</accession>
<dbReference type="EMBL" id="AFYH01093674">
    <property type="status" value="NOT_ANNOTATED_CDS"/>
    <property type="molecule type" value="Genomic_DNA"/>
</dbReference>
<proteinExistence type="predicted"/>
<dbReference type="PANTHER" id="PTHR34347:SF1">
    <property type="entry name" value="DNA REPAIR-SCAFFOLDING PROTEIN"/>
    <property type="match status" value="1"/>
</dbReference>
<gene>
    <name evidence="2" type="primary">SPIDR</name>
</gene>
<dbReference type="GO" id="GO:0000724">
    <property type="term" value="P:double-strand break repair via homologous recombination"/>
    <property type="evidence" value="ECO:0007669"/>
    <property type="project" value="TreeGrafter"/>
</dbReference>
<dbReference type="EMBL" id="AFYH01093671">
    <property type="status" value="NOT_ANNOTATED_CDS"/>
    <property type="molecule type" value="Genomic_DNA"/>
</dbReference>
<evidence type="ECO:0000313" key="3">
    <source>
        <dbReference type="Proteomes" id="UP000008672"/>
    </source>
</evidence>
<dbReference type="STRING" id="7897.ENSLACP00000017129"/>
<reference evidence="2" key="2">
    <citation type="submission" date="2025-08" db="UniProtKB">
        <authorList>
            <consortium name="Ensembl"/>
        </authorList>
    </citation>
    <scope>IDENTIFICATION</scope>
</reference>
<evidence type="ECO:0000313" key="2">
    <source>
        <dbReference type="Ensembl" id="ENSLACP00000017129.1"/>
    </source>
</evidence>
<dbReference type="GO" id="GO:0000228">
    <property type="term" value="C:nuclear chromosome"/>
    <property type="evidence" value="ECO:0007669"/>
    <property type="project" value="TreeGrafter"/>
</dbReference>
<evidence type="ECO:0000259" key="1">
    <source>
        <dbReference type="Pfam" id="PF14951"/>
    </source>
</evidence>
<dbReference type="Ensembl" id="ENSLACT00000017254.1">
    <property type="protein sequence ID" value="ENSLACP00000017129.1"/>
    <property type="gene ID" value="ENSLACG00000015094.1"/>
</dbReference>
<dbReference type="EMBL" id="AFYH01093673">
    <property type="status" value="NOT_ANNOTATED_CDS"/>
    <property type="molecule type" value="Genomic_DNA"/>
</dbReference>
<dbReference type="eggNOG" id="ENOG502QTZE">
    <property type="taxonomic scope" value="Eukaryota"/>
</dbReference>
<dbReference type="GeneTree" id="ENSGT00990000204685"/>